<dbReference type="GO" id="GO:0004175">
    <property type="term" value="F:endopeptidase activity"/>
    <property type="evidence" value="ECO:0007669"/>
    <property type="project" value="UniProtKB-ARBA"/>
</dbReference>
<sequence length="153" mass="16300">MRRLGEALGGVALAALAADHAGDTVLGTLEPWNFDPLVFARTLVAPAIPEELFWRVFLRPGPRLFSPRSLSINAAFAVSHVATAEMLAPLRPGAVRVFRDPAFLSLAFVLGIACTHAHLTTRTLAAPVLVHAAAVSVWLSCWGGDVRLMTPPS</sequence>
<protein>
    <recommendedName>
        <fullName evidence="1">CAAX prenyl protease 2/Lysostaphin resistance protein A-like domain-containing protein</fullName>
    </recommendedName>
</protein>
<dbReference type="Pfam" id="PF02517">
    <property type="entry name" value="Rce1-like"/>
    <property type="match status" value="1"/>
</dbReference>
<comment type="caution">
    <text evidence="2">The sequence shown here is derived from an EMBL/GenBank/DDBJ whole genome shotgun (WGS) entry which is preliminary data.</text>
</comment>
<accession>A0AAD7XIE2</accession>
<dbReference type="EMBL" id="JAQMWT010000504">
    <property type="protein sequence ID" value="KAJ8600523.1"/>
    <property type="molecule type" value="Genomic_DNA"/>
</dbReference>
<evidence type="ECO:0000313" key="3">
    <source>
        <dbReference type="Proteomes" id="UP001230188"/>
    </source>
</evidence>
<organism evidence="2 3">
    <name type="scientific">Chrysophaeum taylorii</name>
    <dbReference type="NCBI Taxonomy" id="2483200"/>
    <lineage>
        <taxon>Eukaryota</taxon>
        <taxon>Sar</taxon>
        <taxon>Stramenopiles</taxon>
        <taxon>Ochrophyta</taxon>
        <taxon>Pelagophyceae</taxon>
        <taxon>Pelagomonadales</taxon>
        <taxon>Pelagomonadaceae</taxon>
        <taxon>Chrysophaeum</taxon>
    </lineage>
</organism>
<evidence type="ECO:0000259" key="1">
    <source>
        <dbReference type="Pfam" id="PF02517"/>
    </source>
</evidence>
<keyword evidence="3" id="KW-1185">Reference proteome</keyword>
<dbReference type="InterPro" id="IPR003675">
    <property type="entry name" value="Rce1/LyrA-like_dom"/>
</dbReference>
<reference evidence="2" key="1">
    <citation type="submission" date="2023-01" db="EMBL/GenBank/DDBJ databases">
        <title>Metagenome sequencing of chrysophaentin producing Chrysophaeum taylorii.</title>
        <authorList>
            <person name="Davison J."/>
            <person name="Bewley C."/>
        </authorList>
    </citation>
    <scope>NUCLEOTIDE SEQUENCE</scope>
    <source>
        <strain evidence="2">NIES-1699</strain>
    </source>
</reference>
<feature type="domain" description="CAAX prenyl protease 2/Lysostaphin resistance protein A-like" evidence="1">
    <location>
        <begin position="36"/>
        <end position="134"/>
    </location>
</feature>
<evidence type="ECO:0000313" key="2">
    <source>
        <dbReference type="EMBL" id="KAJ8600523.1"/>
    </source>
</evidence>
<gene>
    <name evidence="2" type="ORF">CTAYLR_009215</name>
</gene>
<dbReference type="Proteomes" id="UP001230188">
    <property type="component" value="Unassembled WGS sequence"/>
</dbReference>
<name>A0AAD7XIE2_9STRA</name>
<proteinExistence type="predicted"/>
<dbReference type="AlphaFoldDB" id="A0AAD7XIE2"/>
<dbReference type="GO" id="GO:0080120">
    <property type="term" value="P:CAAX-box protein maturation"/>
    <property type="evidence" value="ECO:0007669"/>
    <property type="project" value="UniProtKB-ARBA"/>
</dbReference>